<comment type="caution">
    <text evidence="3">The sequence shown here is derived from an EMBL/GenBank/DDBJ whole genome shotgun (WGS) entry which is preliminary data.</text>
</comment>
<name>A0ABQ0PUD2_9PROT</name>
<reference evidence="3" key="1">
    <citation type="submission" date="2013-04" db="EMBL/GenBank/DDBJ databases">
        <title>The genome sequencing project of 58 acetic acid bacteria.</title>
        <authorList>
            <person name="Okamoto-Kainuma A."/>
            <person name="Ishikawa M."/>
            <person name="Umino S."/>
            <person name="Koizumi Y."/>
            <person name="Shiwa Y."/>
            <person name="Yoshikawa H."/>
            <person name="Matsutani M."/>
            <person name="Matsushita K."/>
        </authorList>
    </citation>
    <scope>NUCLEOTIDE SEQUENCE</scope>
    <source>
        <strain evidence="3">DSM 14337</strain>
    </source>
</reference>
<dbReference type="EMBL" id="BAPF01000020">
    <property type="protein sequence ID" value="GBQ79526.1"/>
    <property type="molecule type" value="Genomic_DNA"/>
</dbReference>
<evidence type="ECO:0000259" key="2">
    <source>
        <dbReference type="Pfam" id="PF05598"/>
    </source>
</evidence>
<sequence>MTVDYEVFRPDLDKTVAYTDGSKGSHPHLWCDLMFKILMIQMLNIFSDKRTEYLLNDYLSFIRFLALDLSDRLPDAKTIRLFRELLTQAGEIERLFERFNATLRNAGYLPMSGQILNATLVTTPKQRNTNGEQADLRAGRPPQDWQDKPAKLPRKDRRARRALKFAKAKQHIKSQ</sequence>
<dbReference type="Pfam" id="PF05598">
    <property type="entry name" value="DUF772"/>
    <property type="match status" value="1"/>
</dbReference>
<dbReference type="InterPro" id="IPR008490">
    <property type="entry name" value="Transposase_InsH_N"/>
</dbReference>
<feature type="domain" description="Transposase InsH N-terminal" evidence="2">
    <location>
        <begin position="3"/>
        <end position="84"/>
    </location>
</feature>
<gene>
    <name evidence="3" type="ORF">AA14337_1466</name>
</gene>
<dbReference type="PANTHER" id="PTHR35604">
    <property type="entry name" value="TRANSPOSASE INSH FOR INSERTION SEQUENCE ELEMENT IS5A-RELATED"/>
    <property type="match status" value="1"/>
</dbReference>
<keyword evidence="4" id="KW-1185">Reference proteome</keyword>
<protein>
    <submittedName>
        <fullName evidence="3">Transposase</fullName>
    </submittedName>
</protein>
<proteinExistence type="predicted"/>
<dbReference type="PANTHER" id="PTHR35604:SF2">
    <property type="entry name" value="TRANSPOSASE INSH FOR INSERTION SEQUENCE ELEMENT IS5A-RELATED"/>
    <property type="match status" value="1"/>
</dbReference>
<accession>A0ABQ0PUD2</accession>
<dbReference type="Proteomes" id="UP001065047">
    <property type="component" value="Unassembled WGS sequence"/>
</dbReference>
<feature type="region of interest" description="Disordered" evidence="1">
    <location>
        <begin position="126"/>
        <end position="157"/>
    </location>
</feature>
<evidence type="ECO:0000256" key="1">
    <source>
        <dbReference type="SAM" id="MobiDB-lite"/>
    </source>
</evidence>
<organism evidence="3 4">
    <name type="scientific">Acetobacter malorum DSM 14337</name>
    <dbReference type="NCBI Taxonomy" id="1307910"/>
    <lineage>
        <taxon>Bacteria</taxon>
        <taxon>Pseudomonadati</taxon>
        <taxon>Pseudomonadota</taxon>
        <taxon>Alphaproteobacteria</taxon>
        <taxon>Acetobacterales</taxon>
        <taxon>Acetobacteraceae</taxon>
        <taxon>Acetobacter</taxon>
    </lineage>
</organism>
<evidence type="ECO:0000313" key="4">
    <source>
        <dbReference type="Proteomes" id="UP001065047"/>
    </source>
</evidence>
<evidence type="ECO:0000313" key="3">
    <source>
        <dbReference type="EMBL" id="GBQ79526.1"/>
    </source>
</evidence>